<protein>
    <recommendedName>
        <fullName evidence="3">DUF1963 domain-containing protein</fullName>
    </recommendedName>
</protein>
<dbReference type="OrthoDB" id="1029961at2"/>
<evidence type="ECO:0000313" key="2">
    <source>
        <dbReference type="Proteomes" id="UP000282423"/>
    </source>
</evidence>
<evidence type="ECO:0008006" key="3">
    <source>
        <dbReference type="Google" id="ProtNLM"/>
    </source>
</evidence>
<dbReference type="EMBL" id="RBWS01000038">
    <property type="protein sequence ID" value="RKO68281.1"/>
    <property type="molecule type" value="Genomic_DNA"/>
</dbReference>
<dbReference type="RefSeq" id="WP_121127454.1">
    <property type="nucleotide sequence ID" value="NZ_RBWS01000038.1"/>
</dbReference>
<keyword evidence="2" id="KW-1185">Reference proteome</keyword>
<proteinExistence type="predicted"/>
<reference evidence="1 2" key="1">
    <citation type="submission" date="2018-10" db="EMBL/GenBank/DDBJ databases">
        <title>Sphingobacterium sp. M05W1-28.</title>
        <authorList>
            <person name="Cai H."/>
        </authorList>
    </citation>
    <scope>NUCLEOTIDE SEQUENCE [LARGE SCALE GENOMIC DNA]</scope>
    <source>
        <strain evidence="1 2">M05W1-28</strain>
    </source>
</reference>
<gene>
    <name evidence="1" type="ORF">D7322_27960</name>
</gene>
<evidence type="ECO:0000313" key="1">
    <source>
        <dbReference type="EMBL" id="RKO68281.1"/>
    </source>
</evidence>
<sequence>MKELFANCLPYDSNLKARMGGNPPLVIESIIPDDYNFYAVLNHPDKSDKMLSILLYNDFDILLKNNIYPEIVVKVLEHDYSEMGMRIDKSVPNLEISSISDYSENDNEYLFIKAGGEPRLIQPKTYYYEKLKEDGYSFFLQIEEEGYRDGLDYVFIYGALY</sequence>
<comment type="caution">
    <text evidence="1">The sequence shown here is derived from an EMBL/GenBank/DDBJ whole genome shotgun (WGS) entry which is preliminary data.</text>
</comment>
<name>A0A420VPL5_9SPHI</name>
<dbReference type="Proteomes" id="UP000282423">
    <property type="component" value="Unassembled WGS sequence"/>
</dbReference>
<accession>A0A420VPL5</accession>
<organism evidence="1 2">
    <name type="scientific">Sphingobacterium puteale</name>
    <dbReference type="NCBI Taxonomy" id="2420510"/>
    <lineage>
        <taxon>Bacteria</taxon>
        <taxon>Pseudomonadati</taxon>
        <taxon>Bacteroidota</taxon>
        <taxon>Sphingobacteriia</taxon>
        <taxon>Sphingobacteriales</taxon>
        <taxon>Sphingobacteriaceae</taxon>
        <taxon>Sphingobacterium</taxon>
    </lineage>
</organism>
<dbReference type="AlphaFoldDB" id="A0A420VPL5"/>